<dbReference type="AlphaFoldDB" id="A0A8J2I1K3"/>
<dbReference type="Gene3D" id="3.40.50.1820">
    <property type="entry name" value="alpha/beta hydrolase"/>
    <property type="match status" value="1"/>
</dbReference>
<keyword evidence="2" id="KW-1185">Reference proteome</keyword>
<dbReference type="Proteomes" id="UP000676310">
    <property type="component" value="Unassembled WGS sequence"/>
</dbReference>
<dbReference type="SUPFAM" id="SSF53474">
    <property type="entry name" value="alpha/beta-Hydrolases"/>
    <property type="match status" value="1"/>
</dbReference>
<dbReference type="EMBL" id="CAJRGZ010000018">
    <property type="protein sequence ID" value="CAG5158144.1"/>
    <property type="molecule type" value="Genomic_DNA"/>
</dbReference>
<dbReference type="RefSeq" id="XP_043168556.1">
    <property type="nucleotide sequence ID" value="XM_043312621.1"/>
</dbReference>
<protein>
    <submittedName>
        <fullName evidence="1">Uncharacterized protein</fullName>
    </submittedName>
</protein>
<comment type="caution">
    <text evidence="1">The sequence shown here is derived from an EMBL/GenBank/DDBJ whole genome shotgun (WGS) entry which is preliminary data.</text>
</comment>
<dbReference type="OrthoDB" id="10027569at2759"/>
<evidence type="ECO:0000313" key="2">
    <source>
        <dbReference type="Proteomes" id="UP000676310"/>
    </source>
</evidence>
<evidence type="ECO:0000313" key="1">
    <source>
        <dbReference type="EMBL" id="CAG5158144.1"/>
    </source>
</evidence>
<gene>
    <name evidence="1" type="ORF">ALTATR162_LOCUS5005</name>
</gene>
<proteinExistence type="predicted"/>
<dbReference type="GeneID" id="67016736"/>
<name>A0A8J2I1K3_9PLEO</name>
<dbReference type="InterPro" id="IPR029058">
    <property type="entry name" value="AB_hydrolase_fold"/>
</dbReference>
<accession>A0A8J2I1K3</accession>
<reference evidence="1" key="1">
    <citation type="submission" date="2021-05" db="EMBL/GenBank/DDBJ databases">
        <authorList>
            <person name="Stam R."/>
        </authorList>
    </citation>
    <scope>NUCLEOTIDE SEQUENCE</scope>
    <source>
        <strain evidence="1">CS162</strain>
    </source>
</reference>
<sequence>MPRDNSTVVVVLFPGKHPDCRQYIDIPDFGPFPLDTGVVDDQGKCPGNSSVVESYRGFDYLGQALAAEGYIALSIDPLMLNNAQAVADDPNLNRARARLLLRTLEKLELWNTNPVESPRALGRDISGSIDTTAIGLMGHSRGGAAARIAANLLMTPERLAFRDCNDWSSRLKSRIAAVWEVAPFVSPEGGKDVAVVGSAWGLLAAGCEDDEVDFAPNYYITAYGAGHNFFNSEWSTTFDLCLGSQSVTYDPSTPTFPYSLGNGQSVDVPLVEQSSFQQGVLKWALTAFIKAHVGSKANPQLAAELVSTTRSSPHDVITKVEIGRANPNLASSKVLQYFERTEGIVVTPSSNRYVRTFAEHAERQFPSFKADVEKFGLPRNLLFTPVQGPLRLVADAKYDKGVVIGLPAANATSIFVPYH</sequence>
<organism evidence="1 2">
    <name type="scientific">Alternaria atra</name>
    <dbReference type="NCBI Taxonomy" id="119953"/>
    <lineage>
        <taxon>Eukaryota</taxon>
        <taxon>Fungi</taxon>
        <taxon>Dikarya</taxon>
        <taxon>Ascomycota</taxon>
        <taxon>Pezizomycotina</taxon>
        <taxon>Dothideomycetes</taxon>
        <taxon>Pleosporomycetidae</taxon>
        <taxon>Pleosporales</taxon>
        <taxon>Pleosporineae</taxon>
        <taxon>Pleosporaceae</taxon>
        <taxon>Alternaria</taxon>
        <taxon>Alternaria sect. Ulocladioides</taxon>
    </lineage>
</organism>